<sequence>MTHEPEATAPESIRAFRQIKEHVALYDVKLSGLQSPAEKHQRAMDVLDVKLAGAWDDVFNAPPAQRLAMQKEIQQYAVEKERLEASYQSNLKEEEAAYSCKADDLFNEFLGQLYKSVALSKPPTVDDAATGTSFEKTQAQDPVLRPGKDQEGLSQSGTSPAQGASHEQMRKRKREAGLATQQKRQRLENARNSGPGKRSIHFDAVFQNGNAPVKHVIVQWPQDHGNWYIVRCEEHGLNFKDNPLLAGSVHLGRGKHQKKQRDYGTVIQMLGYEVLGCDKNLAAKNNAAARRTFKTGHEPPAADSIEVSEEIPSSPSEGRGGEEEQADERPRRQGRGSSRRNGLPPGSDIVTNPAPGEVYLVYWRRSKQWLAGLLLPLKDLSKVGVSNSIENLGLLSDLPECYAYDSSSKTFLWRVGYEDDGPKVAMREFPVMFFDGLPFPDESTVAWVPAEDIQIYDSSATDLIANHQQVQDYFDSRHGKSTDAGSDDERRDSTESPDAPKDDGPEPSTEEASTELQASQEPTGDSESTVVATRATTPQQDTESSNERPLPSPAKQLGGATKLNQDRPRHSSTGQDGAVARRHSVRDGPVAASRPGSSQSTIPASDETTFDQRTFAANEEILTPTQEKETTGASSTVPSTGPEATRVAQLACSVMDQTVMNRGPERPSITPASHADAASQNPISQHYLEGYRGVLSAQSSAAASPGRVPASPRMATFRPGNTHPANAQHYPQSNPSSPRPEMVSIPHQGPRTMRTGPGSGPLPPIRPRDEHSPSVQPRQYPRPNAASASPRQSSRPFSRGSTNGRAQQSGGSDSPPPQAGVPTRYTGWLSNFTPRVARDLLQVTGSSDQILQPEDFLNYQCRYQCPFCRVPVDEARAFTQHLQQLCRSMPPSHRPTARLLTCRP</sequence>
<keyword evidence="2" id="KW-1185">Reference proteome</keyword>
<dbReference type="Proteomes" id="UP001148629">
    <property type="component" value="Unassembled WGS sequence"/>
</dbReference>
<dbReference type="EMBL" id="JANRMS010000113">
    <property type="protein sequence ID" value="KAJ3546447.1"/>
    <property type="molecule type" value="Genomic_DNA"/>
</dbReference>
<evidence type="ECO:0000313" key="2">
    <source>
        <dbReference type="Proteomes" id="UP001148629"/>
    </source>
</evidence>
<evidence type="ECO:0000313" key="1">
    <source>
        <dbReference type="EMBL" id="KAJ3546447.1"/>
    </source>
</evidence>
<accession>A0ACC1STY8</accession>
<comment type="caution">
    <text evidence="1">The sequence shown here is derived from an EMBL/GenBank/DDBJ whole genome shotgun (WGS) entry which is preliminary data.</text>
</comment>
<proteinExistence type="predicted"/>
<organism evidence="1 2">
    <name type="scientific">Fusarium decemcellulare</name>
    <dbReference type="NCBI Taxonomy" id="57161"/>
    <lineage>
        <taxon>Eukaryota</taxon>
        <taxon>Fungi</taxon>
        <taxon>Dikarya</taxon>
        <taxon>Ascomycota</taxon>
        <taxon>Pezizomycotina</taxon>
        <taxon>Sordariomycetes</taxon>
        <taxon>Hypocreomycetidae</taxon>
        <taxon>Hypocreales</taxon>
        <taxon>Nectriaceae</taxon>
        <taxon>Fusarium</taxon>
        <taxon>Fusarium decemcellulare species complex</taxon>
    </lineage>
</organism>
<protein>
    <submittedName>
        <fullName evidence="1">Uncharacterized protein</fullName>
    </submittedName>
</protein>
<reference evidence="1" key="1">
    <citation type="submission" date="2022-08" db="EMBL/GenBank/DDBJ databases">
        <title>Genome Sequence of Fusarium decemcellulare.</title>
        <authorList>
            <person name="Buettner E."/>
        </authorList>
    </citation>
    <scope>NUCLEOTIDE SEQUENCE</scope>
    <source>
        <strain evidence="1">Babe19</strain>
    </source>
</reference>
<name>A0ACC1STY8_9HYPO</name>
<gene>
    <name evidence="1" type="ORF">NM208_g1992</name>
</gene>